<comment type="catalytic activity">
    <reaction evidence="4">
        <text>ATP + H2O = ADP + phosphate + H(+)</text>
        <dbReference type="Rhea" id="RHEA:13065"/>
        <dbReference type="ChEBI" id="CHEBI:15377"/>
        <dbReference type="ChEBI" id="CHEBI:15378"/>
        <dbReference type="ChEBI" id="CHEBI:30616"/>
        <dbReference type="ChEBI" id="CHEBI:43474"/>
        <dbReference type="ChEBI" id="CHEBI:456216"/>
        <dbReference type="EC" id="5.6.2.4"/>
    </reaction>
</comment>
<evidence type="ECO:0000256" key="2">
    <source>
        <dbReference type="ARBA" id="ARBA00034617"/>
    </source>
</evidence>
<reference evidence="8" key="1">
    <citation type="submission" date="2011-12" db="EMBL/GenBank/DDBJ databases">
        <title>Complete sequence of Methanoregula formicicum SMSP.</title>
        <authorList>
            <person name="Lucas S."/>
            <person name="Han J."/>
            <person name="Lapidus A."/>
            <person name="Cheng J.-F."/>
            <person name="Goodwin L."/>
            <person name="Pitluck S."/>
            <person name="Peters L."/>
            <person name="Ovchinnikova G."/>
            <person name="Teshima H."/>
            <person name="Detter J.C."/>
            <person name="Han C."/>
            <person name="Tapia R."/>
            <person name="Land M."/>
            <person name="Hauser L."/>
            <person name="Kyrpides N."/>
            <person name="Ivanova N."/>
            <person name="Pagani I."/>
            <person name="Imachi H."/>
            <person name="Tamaki H."/>
            <person name="Sekiguchi Y."/>
            <person name="Kamagata Y."/>
            <person name="Cadillo-Quiroz H."/>
            <person name="Zinder S."/>
            <person name="Liu W.-T."/>
            <person name="Woyke T."/>
        </authorList>
    </citation>
    <scope>NUCLEOTIDE SEQUENCE [LARGE SCALE GENOMIC DNA]</scope>
    <source>
        <strain evidence="8">DSM 22288 / NBRC 105244 / SMSP</strain>
    </source>
</reference>
<evidence type="ECO:0000256" key="4">
    <source>
        <dbReference type="ARBA" id="ARBA00048988"/>
    </source>
</evidence>
<feature type="domain" description="Helicase HerA central" evidence="6">
    <location>
        <begin position="153"/>
        <end position="514"/>
    </location>
</feature>
<dbReference type="EMBL" id="CP003167">
    <property type="protein sequence ID" value="AGB02926.1"/>
    <property type="molecule type" value="Genomic_DNA"/>
</dbReference>
<dbReference type="RefSeq" id="WP_015285889.1">
    <property type="nucleotide sequence ID" value="NC_019943.1"/>
</dbReference>
<feature type="compositionally biased region" description="Polar residues" evidence="5">
    <location>
        <begin position="698"/>
        <end position="707"/>
    </location>
</feature>
<evidence type="ECO:0000256" key="5">
    <source>
        <dbReference type="SAM" id="MobiDB-lite"/>
    </source>
</evidence>
<dbReference type="PANTHER" id="PTHR42957">
    <property type="entry name" value="HELICASE MJ1565-RELATED"/>
    <property type="match status" value="1"/>
</dbReference>
<evidence type="ECO:0000259" key="6">
    <source>
        <dbReference type="Pfam" id="PF01935"/>
    </source>
</evidence>
<dbReference type="HOGENOM" id="CLU_023842_1_1_2"/>
<comment type="catalytic activity">
    <reaction evidence="2">
        <text>Couples ATP hydrolysis with the unwinding of duplex DNA by translocating in the 3'-5' direction.</text>
        <dbReference type="EC" id="5.6.2.4"/>
    </reaction>
</comment>
<dbReference type="GeneID" id="14308296"/>
<accession>L0HGK5</accession>
<dbReference type="Gene3D" id="3.40.50.300">
    <property type="entry name" value="P-loop containing nucleotide triphosphate hydrolases"/>
    <property type="match status" value="2"/>
</dbReference>
<feature type="region of interest" description="Disordered" evidence="5">
    <location>
        <begin position="687"/>
        <end position="707"/>
    </location>
</feature>
<comment type="similarity">
    <text evidence="1">Belongs to the HerA family.</text>
</comment>
<dbReference type="KEGG" id="mfo:Metfor_1907"/>
<evidence type="ECO:0000256" key="1">
    <source>
        <dbReference type="ARBA" id="ARBA00007816"/>
    </source>
</evidence>
<dbReference type="Proteomes" id="UP000010824">
    <property type="component" value="Chromosome"/>
</dbReference>
<keyword evidence="8" id="KW-1185">Reference proteome</keyword>
<protein>
    <submittedName>
        <fullName evidence="7">Putative ATPase</fullName>
    </submittedName>
</protein>
<dbReference type="OrthoDB" id="107033at2157"/>
<reference evidence="7 8" key="2">
    <citation type="journal article" date="2014" name="Genome Announc.">
        <title>Complete Genome Sequence of Methanoregula formicica SMSPT, a Mesophilic Hydrogenotrophic Methanogen Isolated from a Methanogenic Upflow Anaerobic Sludge Blanket Reactor.</title>
        <authorList>
            <person name="Yamamoto K."/>
            <person name="Tamaki H."/>
            <person name="Cadillo-Quiroz H."/>
            <person name="Imachi H."/>
            <person name="Kyrpides N."/>
            <person name="Woyke T."/>
            <person name="Goodwin L."/>
            <person name="Zinder S.H."/>
            <person name="Kamagata Y."/>
            <person name="Liu W.T."/>
        </authorList>
    </citation>
    <scope>NUCLEOTIDE SEQUENCE [LARGE SCALE GENOMIC DNA]</scope>
    <source>
        <strain evidence="8">DSM 22288 / NBRC 105244 / SMSP</strain>
    </source>
</reference>
<name>L0HGK5_METFS</name>
<evidence type="ECO:0000313" key="7">
    <source>
        <dbReference type="EMBL" id="AGB02926.1"/>
    </source>
</evidence>
<evidence type="ECO:0000256" key="3">
    <source>
        <dbReference type="ARBA" id="ARBA00048954"/>
    </source>
</evidence>
<dbReference type="AlphaFoldDB" id="L0HGK5"/>
<dbReference type="InterPro" id="IPR002789">
    <property type="entry name" value="HerA_central"/>
</dbReference>
<dbReference type="GO" id="GO:0043139">
    <property type="term" value="F:5'-3' DNA helicase activity"/>
    <property type="evidence" value="ECO:0007669"/>
    <property type="project" value="UniProtKB-EC"/>
</dbReference>
<dbReference type="SUPFAM" id="SSF52540">
    <property type="entry name" value="P-loop containing nucleoside triphosphate hydrolases"/>
    <property type="match status" value="1"/>
</dbReference>
<dbReference type="InterPro" id="IPR027417">
    <property type="entry name" value="P-loop_NTPase"/>
</dbReference>
<comment type="catalytic activity">
    <reaction evidence="3">
        <text>ATP + H2O = ADP + phosphate + H(+)</text>
        <dbReference type="Rhea" id="RHEA:13065"/>
        <dbReference type="ChEBI" id="CHEBI:15377"/>
        <dbReference type="ChEBI" id="CHEBI:15378"/>
        <dbReference type="ChEBI" id="CHEBI:30616"/>
        <dbReference type="ChEBI" id="CHEBI:43474"/>
        <dbReference type="ChEBI" id="CHEBI:456216"/>
        <dbReference type="EC" id="5.6.2.3"/>
    </reaction>
</comment>
<dbReference type="STRING" id="593750.Metfor_1907"/>
<gene>
    <name evidence="7" type="ordered locus">Metfor_1907</name>
</gene>
<organism evidence="7 8">
    <name type="scientific">Methanoregula formicica (strain DSM 22288 / NBRC 105244 / SMSP)</name>
    <dbReference type="NCBI Taxonomy" id="593750"/>
    <lineage>
        <taxon>Archaea</taxon>
        <taxon>Methanobacteriati</taxon>
        <taxon>Methanobacteriota</taxon>
        <taxon>Stenosarchaea group</taxon>
        <taxon>Methanomicrobia</taxon>
        <taxon>Methanomicrobiales</taxon>
        <taxon>Methanoregulaceae</taxon>
        <taxon>Methanoregula</taxon>
    </lineage>
</organism>
<sequence>MNDECSFDSLRNLSIGTVQSVSPREWRVTLDHDAPHSTAINTGTPTLFPKINGYVLIPNESGALIGVISWIGIENAQYPKRQGFKDFDLIDLPFPQRIMSISPLGELRFQKGKYSIERGVFNYPSVGDIVILPTKEQLQAIVENKDDESCFQIGIAPAAANAPVFVNPNKLFGRHLAVLGNTGSGKSSSVCGIIRWSIKHAQEKISDGKINARFIILDPNGEYKDAFDDFSKVRKFRVQIDEEKDDFKQLRVPAWLWNSFEWDSISEASAKAQRPFLRQALRELKCGSQLQLKTRHLGINYSSLLKKIEGILASGILSVKEFPGKNNFGTLLLSTCEDLEKQSHTCLAIHNEPIKILLGELDQIEKKRFSHEYQGRGGNIVREYFPFSEEDLELSIKAINSFLLSIGWEIIPLGPDEDSPIPYNVQDLPNYIERISQERKAEQYLDFLIMRIRTMLSDNRMASIIGFEKGDNLQNWLEDYIGGSNAENGEIVIIDLSLVPSDVIHLVVAVISRIIFEALQRYRRMIGDTLPTIMVLDEAHVFIRQVPFSENEYSTDSMCRKTFERIAREGRKFGLGLLLCSQRPAELSSTVLSQCNTFLLHRIVNDKDQDLVSKFVPDNLGNLLRELPILPTRKGILLGYAAPIPILVEINELEEKCRPKSSDPSFWNVWTHKEKRNVSWDIIAQEWQKSSEGDIHPPTQSSQTKKP</sequence>
<evidence type="ECO:0000313" key="8">
    <source>
        <dbReference type="Proteomes" id="UP000010824"/>
    </source>
</evidence>
<dbReference type="GO" id="GO:0043138">
    <property type="term" value="F:3'-5' DNA helicase activity"/>
    <property type="evidence" value="ECO:0007669"/>
    <property type="project" value="UniProtKB-EC"/>
</dbReference>
<dbReference type="eggNOG" id="arCOG00280">
    <property type="taxonomic scope" value="Archaea"/>
</dbReference>
<dbReference type="Pfam" id="PF01935">
    <property type="entry name" value="DUF87"/>
    <property type="match status" value="1"/>
</dbReference>
<dbReference type="InterPro" id="IPR008571">
    <property type="entry name" value="HerA-like"/>
</dbReference>
<proteinExistence type="inferred from homology"/>
<dbReference type="PANTHER" id="PTHR42957:SF1">
    <property type="entry name" value="HELICASE MJ1565-RELATED"/>
    <property type="match status" value="1"/>
</dbReference>
<dbReference type="InParanoid" id="L0HGK5"/>